<name>A0A482M577_ENTCL</name>
<evidence type="ECO:0000313" key="1">
    <source>
        <dbReference type="EMBL" id="QBQ67864.1"/>
    </source>
</evidence>
<geneLocation type="plasmid" evidence="1">
    <name>p12949-FIIY</name>
</geneLocation>
<keyword evidence="1" id="KW-0614">Plasmid</keyword>
<sequence length="41" mass="4568">MTAKIETENDGKTAGNAFEINCDRVRTPAERTLAFEVARLQ</sequence>
<proteinExistence type="predicted"/>
<dbReference type="AlphaFoldDB" id="A0A482M577"/>
<protein>
    <submittedName>
        <fullName evidence="1">Uncharacterized protein</fullName>
    </submittedName>
</protein>
<dbReference type="EMBL" id="MH909344">
    <property type="protein sequence ID" value="QBQ67864.1"/>
    <property type="molecule type" value="Genomic_DNA"/>
</dbReference>
<organism evidence="1">
    <name type="scientific">Enterobacter cloacae</name>
    <dbReference type="NCBI Taxonomy" id="550"/>
    <lineage>
        <taxon>Bacteria</taxon>
        <taxon>Pseudomonadati</taxon>
        <taxon>Pseudomonadota</taxon>
        <taxon>Gammaproteobacteria</taxon>
        <taxon>Enterobacterales</taxon>
        <taxon>Enterobacteriaceae</taxon>
        <taxon>Enterobacter</taxon>
        <taxon>Enterobacter cloacae complex</taxon>
    </lineage>
</organism>
<accession>A0A482M577</accession>
<reference evidence="1" key="1">
    <citation type="submission" date="2018-09" db="EMBL/GenBank/DDBJ databases">
        <authorList>
            <person name="Zhou D."/>
        </authorList>
    </citation>
    <scope>NUCLEOTIDE SEQUENCE</scope>
    <source>
        <strain evidence="1">12949</strain>
        <plasmid evidence="1">p12949-FIIY</plasmid>
    </source>
</reference>